<sequence length="102" mass="11680">MSATKPTRQELRKQLVRLRMEMHRHELRHETHQLLQPLRQMRGSAKTWQGTLSSVHAPAWGMAAVTALGFFGAKTKKLSRWLKIGLSLYPVISVALKSRPPR</sequence>
<dbReference type="AlphaFoldDB" id="A0A9W6NFG7"/>
<dbReference type="RefSeq" id="WP_271195025.1">
    <property type="nucleotide sequence ID" value="NZ_BSFN01000004.1"/>
</dbReference>
<reference evidence="2" key="2">
    <citation type="submission" date="2023-01" db="EMBL/GenBank/DDBJ databases">
        <authorList>
            <person name="Sun Q."/>
            <person name="Evtushenko L."/>
        </authorList>
    </citation>
    <scope>NUCLEOTIDE SEQUENCE</scope>
    <source>
        <strain evidence="2">VKM B-2935</strain>
    </source>
</reference>
<protein>
    <recommendedName>
        <fullName evidence="4">YqjK-like protein</fullName>
    </recommendedName>
</protein>
<evidence type="ECO:0000256" key="1">
    <source>
        <dbReference type="SAM" id="Phobius"/>
    </source>
</evidence>
<keyword evidence="1" id="KW-0472">Membrane</keyword>
<gene>
    <name evidence="2" type="ORF">GCM10017655_18740</name>
</gene>
<proteinExistence type="predicted"/>
<comment type="caution">
    <text evidence="2">The sequence shown here is derived from an EMBL/GenBank/DDBJ whole genome shotgun (WGS) entry which is preliminary data.</text>
</comment>
<keyword evidence="1" id="KW-0812">Transmembrane</keyword>
<name>A0A9W6NFG7_9PSED</name>
<evidence type="ECO:0008006" key="4">
    <source>
        <dbReference type="Google" id="ProtNLM"/>
    </source>
</evidence>
<reference evidence="2" key="1">
    <citation type="journal article" date="2014" name="Int. J. Syst. Evol. Microbiol.">
        <title>Complete genome sequence of Corynebacterium casei LMG S-19264T (=DSM 44701T), isolated from a smear-ripened cheese.</title>
        <authorList>
            <consortium name="US DOE Joint Genome Institute (JGI-PGF)"/>
            <person name="Walter F."/>
            <person name="Albersmeier A."/>
            <person name="Kalinowski J."/>
            <person name="Ruckert C."/>
        </authorList>
    </citation>
    <scope>NUCLEOTIDE SEQUENCE</scope>
    <source>
        <strain evidence="2">VKM B-2935</strain>
    </source>
</reference>
<keyword evidence="1" id="KW-1133">Transmembrane helix</keyword>
<keyword evidence="3" id="KW-1185">Reference proteome</keyword>
<dbReference type="Proteomes" id="UP001143328">
    <property type="component" value="Unassembled WGS sequence"/>
</dbReference>
<evidence type="ECO:0000313" key="3">
    <source>
        <dbReference type="Proteomes" id="UP001143328"/>
    </source>
</evidence>
<feature type="transmembrane region" description="Helical" evidence="1">
    <location>
        <begin position="55"/>
        <end position="73"/>
    </location>
</feature>
<organism evidence="2 3">
    <name type="scientific">Pseudomonas turukhanskensis</name>
    <dbReference type="NCBI Taxonomy" id="1806536"/>
    <lineage>
        <taxon>Bacteria</taxon>
        <taxon>Pseudomonadati</taxon>
        <taxon>Pseudomonadota</taxon>
        <taxon>Gammaproteobacteria</taxon>
        <taxon>Pseudomonadales</taxon>
        <taxon>Pseudomonadaceae</taxon>
        <taxon>Pseudomonas</taxon>
    </lineage>
</organism>
<dbReference type="EMBL" id="BSFN01000004">
    <property type="protein sequence ID" value="GLK88812.1"/>
    <property type="molecule type" value="Genomic_DNA"/>
</dbReference>
<evidence type="ECO:0000313" key="2">
    <source>
        <dbReference type="EMBL" id="GLK88812.1"/>
    </source>
</evidence>
<accession>A0A9W6NFG7</accession>